<keyword evidence="5" id="KW-1185">Reference proteome</keyword>
<dbReference type="GO" id="GO:0005975">
    <property type="term" value="P:carbohydrate metabolic process"/>
    <property type="evidence" value="ECO:0007669"/>
    <property type="project" value="InterPro"/>
</dbReference>
<evidence type="ECO:0000256" key="3">
    <source>
        <dbReference type="SAM" id="MobiDB-lite"/>
    </source>
</evidence>
<dbReference type="AlphaFoldDB" id="A0A1C4W8H8"/>
<dbReference type="InterPro" id="IPR010819">
    <property type="entry name" value="AGE/CE"/>
</dbReference>
<protein>
    <submittedName>
        <fullName evidence="4">Mannose or cellobiose epimerase, N-acyl-D-glucosamine 2-epimerase family</fullName>
    </submittedName>
</protein>
<reference evidence="5" key="1">
    <citation type="submission" date="2016-06" db="EMBL/GenBank/DDBJ databases">
        <authorList>
            <person name="Varghese N."/>
            <person name="Submissions Spin"/>
        </authorList>
    </citation>
    <scope>NUCLEOTIDE SEQUENCE [LARGE SCALE GENOMIC DNA]</scope>
    <source>
        <strain evidence="5">DSM 45160</strain>
    </source>
</reference>
<name>A0A1C4W8H8_9ACTN</name>
<keyword evidence="2" id="KW-0413">Isomerase</keyword>
<evidence type="ECO:0000313" key="4">
    <source>
        <dbReference type="EMBL" id="SCE92537.1"/>
    </source>
</evidence>
<accession>A0A1C4W8H8</accession>
<feature type="region of interest" description="Disordered" evidence="3">
    <location>
        <begin position="1"/>
        <end position="23"/>
    </location>
</feature>
<evidence type="ECO:0000313" key="5">
    <source>
        <dbReference type="Proteomes" id="UP000198224"/>
    </source>
</evidence>
<dbReference type="InterPro" id="IPR012341">
    <property type="entry name" value="6hp_glycosidase-like_sf"/>
</dbReference>
<evidence type="ECO:0000256" key="1">
    <source>
        <dbReference type="ARBA" id="ARBA00008558"/>
    </source>
</evidence>
<comment type="similarity">
    <text evidence="1">Belongs to the N-acylglucosamine 2-epimerase family.</text>
</comment>
<dbReference type="eggNOG" id="COG2942">
    <property type="taxonomic scope" value="Bacteria"/>
</dbReference>
<organism evidence="4 5">
    <name type="scientific">Micromonospora chokoriensis</name>
    <dbReference type="NCBI Taxonomy" id="356851"/>
    <lineage>
        <taxon>Bacteria</taxon>
        <taxon>Bacillati</taxon>
        <taxon>Actinomycetota</taxon>
        <taxon>Actinomycetes</taxon>
        <taxon>Micromonosporales</taxon>
        <taxon>Micromonosporaceae</taxon>
        <taxon>Micromonospora</taxon>
    </lineage>
</organism>
<dbReference type="PANTHER" id="PTHR15108">
    <property type="entry name" value="N-ACYLGLUCOSAMINE-2-EPIMERASE"/>
    <property type="match status" value="1"/>
</dbReference>
<dbReference type="EMBL" id="LT607409">
    <property type="protein sequence ID" value="SCE92537.1"/>
    <property type="molecule type" value="Genomic_DNA"/>
</dbReference>
<dbReference type="InterPro" id="IPR008928">
    <property type="entry name" value="6-hairpin_glycosidase_sf"/>
</dbReference>
<proteinExistence type="inferred from homology"/>
<dbReference type="Gene3D" id="1.50.10.10">
    <property type="match status" value="1"/>
</dbReference>
<gene>
    <name evidence="4" type="ORF">GA0070612_2241</name>
</gene>
<evidence type="ECO:0000256" key="2">
    <source>
        <dbReference type="ARBA" id="ARBA00023235"/>
    </source>
</evidence>
<sequence>MTDLPRPDAAPTPAPAGSPELPDLDEFLADQTRTLLDTAGRSVRPEGGFWWLTDDRTPDRGEPVFTWITCRMTHVAALAHRAGDPDAAALVDHGVAALSTLLRDDRYGGWFSAVDQQGAPVDDRKAGYDHAFVLLAASSAARAGRPGADQLLADALAVVRDRFWDDEVGAVRESWNRDWTVTEDYRGANSSMHMVEAFLAATAATGDASWADRALRIATHLVHGEAARHDWRLPEHFTADWTPLPDYNSDQPADPFRPYGSTIGHWLEWARLLLELEAVLPQPPRWLLSDARALFAASVRRGWAVDGADGFVYTIDWDDRPVVRSRMHWVLAEAVGAAITLHRRTGDEVYADWYRVFWAYARRNLIDGTGWRHELDAQNLPSDTVWHGRPDVYHAYQAVLLSRSAEGLGGAGPLAPGEVTA</sequence>
<dbReference type="Pfam" id="PF07221">
    <property type="entry name" value="GlcNAc_2-epim"/>
    <property type="match status" value="1"/>
</dbReference>
<dbReference type="Proteomes" id="UP000198224">
    <property type="component" value="Chromosome I"/>
</dbReference>
<dbReference type="RefSeq" id="WP_088987840.1">
    <property type="nucleotide sequence ID" value="NZ_LT607409.1"/>
</dbReference>
<dbReference type="SUPFAM" id="SSF48208">
    <property type="entry name" value="Six-hairpin glycosidases"/>
    <property type="match status" value="1"/>
</dbReference>
<dbReference type="GO" id="GO:0016853">
    <property type="term" value="F:isomerase activity"/>
    <property type="evidence" value="ECO:0007669"/>
    <property type="project" value="UniProtKB-KW"/>
</dbReference>